<keyword evidence="5" id="KW-0539">Nucleus</keyword>
<evidence type="ECO:0000256" key="5">
    <source>
        <dbReference type="ARBA" id="ARBA00023242"/>
    </source>
</evidence>
<dbReference type="AlphaFoldDB" id="A0A2T7NP92"/>
<feature type="region of interest" description="Disordered" evidence="6">
    <location>
        <begin position="338"/>
        <end position="361"/>
    </location>
</feature>
<keyword evidence="4" id="KW-0804">Transcription</keyword>
<dbReference type="InterPro" id="IPR039791">
    <property type="entry name" value="GCM"/>
</dbReference>
<evidence type="ECO:0000256" key="3">
    <source>
        <dbReference type="ARBA" id="ARBA00023125"/>
    </source>
</evidence>
<dbReference type="SUPFAM" id="SSF90073">
    <property type="entry name" value="GCM domain"/>
    <property type="match status" value="1"/>
</dbReference>
<reference evidence="8 9" key="1">
    <citation type="submission" date="2018-04" db="EMBL/GenBank/DDBJ databases">
        <title>The genome of golden apple snail Pomacea canaliculata provides insight into stress tolerance and invasive adaptation.</title>
        <authorList>
            <person name="Liu C."/>
            <person name="Liu B."/>
            <person name="Ren Y."/>
            <person name="Zhang Y."/>
            <person name="Wang H."/>
            <person name="Li S."/>
            <person name="Jiang F."/>
            <person name="Yin L."/>
            <person name="Zhang G."/>
            <person name="Qian W."/>
            <person name="Fan W."/>
        </authorList>
    </citation>
    <scope>NUCLEOTIDE SEQUENCE [LARGE SCALE GENOMIC DNA]</scope>
    <source>
        <strain evidence="8">SZHN2017</strain>
        <tissue evidence="8">Muscle</tissue>
    </source>
</reference>
<accession>A0A2T7NP92</accession>
<comment type="caution">
    <text evidence="8">The sequence shown here is derived from an EMBL/GenBank/DDBJ whole genome shotgun (WGS) entry which is preliminary data.</text>
</comment>
<gene>
    <name evidence="8" type="ORF">C0Q70_16249</name>
</gene>
<keyword evidence="2" id="KW-0805">Transcription regulation</keyword>
<dbReference type="PANTHER" id="PTHR12414:SF8">
    <property type="entry name" value="TRANSCRIPTION FACTOR GLIAL CELLS MISSING-RELATED"/>
    <property type="match status" value="1"/>
</dbReference>
<dbReference type="EMBL" id="PZQS01000010">
    <property type="protein sequence ID" value="PVD22988.1"/>
    <property type="molecule type" value="Genomic_DNA"/>
</dbReference>
<keyword evidence="9" id="KW-1185">Reference proteome</keyword>
<evidence type="ECO:0000256" key="1">
    <source>
        <dbReference type="ARBA" id="ARBA00022473"/>
    </source>
</evidence>
<dbReference type="GO" id="GO:0005634">
    <property type="term" value="C:nucleus"/>
    <property type="evidence" value="ECO:0007669"/>
    <property type="project" value="TreeGrafter"/>
</dbReference>
<evidence type="ECO:0000256" key="2">
    <source>
        <dbReference type="ARBA" id="ARBA00023015"/>
    </source>
</evidence>
<organism evidence="8 9">
    <name type="scientific">Pomacea canaliculata</name>
    <name type="common">Golden apple snail</name>
    <dbReference type="NCBI Taxonomy" id="400727"/>
    <lineage>
        <taxon>Eukaryota</taxon>
        <taxon>Metazoa</taxon>
        <taxon>Spiralia</taxon>
        <taxon>Lophotrochozoa</taxon>
        <taxon>Mollusca</taxon>
        <taxon>Gastropoda</taxon>
        <taxon>Caenogastropoda</taxon>
        <taxon>Architaenioglossa</taxon>
        <taxon>Ampullarioidea</taxon>
        <taxon>Ampullariidae</taxon>
        <taxon>Pomacea</taxon>
    </lineage>
</organism>
<keyword evidence="1" id="KW-0217">Developmental protein</keyword>
<protein>
    <recommendedName>
        <fullName evidence="7">GCM domain-containing protein</fullName>
    </recommendedName>
</protein>
<feature type="compositionally biased region" description="Polar residues" evidence="6">
    <location>
        <begin position="404"/>
        <end position="419"/>
    </location>
</feature>
<evidence type="ECO:0000256" key="6">
    <source>
        <dbReference type="SAM" id="MobiDB-lite"/>
    </source>
</evidence>
<dbReference type="InterPro" id="IPR043020">
    <property type="entry name" value="GCM_large"/>
</dbReference>
<dbReference type="STRING" id="400727.A0A2T7NP92"/>
<keyword evidence="3" id="KW-0238">DNA-binding</keyword>
<dbReference type="Gene3D" id="2.20.25.670">
    <property type="entry name" value="GCM domain, large subdomain"/>
    <property type="match status" value="1"/>
</dbReference>
<dbReference type="OrthoDB" id="6241117at2759"/>
<dbReference type="GO" id="GO:0001228">
    <property type="term" value="F:DNA-binding transcription activator activity, RNA polymerase II-specific"/>
    <property type="evidence" value="ECO:0007669"/>
    <property type="project" value="InterPro"/>
</dbReference>
<dbReference type="InterPro" id="IPR036115">
    <property type="entry name" value="GCM_dom_sf"/>
</dbReference>
<sequence length="653" mass="71379">MEAESPEKFDKFQPWPHGHCRYIYSPQQEDGRRHVSGWAMRNTNNHNALILKKSCLGVLVCSQDCLLENGEKVHLRPAICDKARRKQISKPCPNPNCPGTLELLACRGHCGYPVTHFWRHSHGAIYFQAKGYHDHPRPEVKSVAESRRGAGGARHYKSFMVSEVFGTDRKRHLLGDEVMCSCPPFECMCNKSRPAFKSYLPAYDMFKESLQPPAPFTQINITNAYPSGTGPSLDLFLHGGGDNGRPARRGCGMGMVESPRLLPNPVAFGQGARSFPALNVRSPLATAGGEQGFCDSPQYRLRDNSCIDNAVSSLGGTEMRVLRDTNLLQHRPSELLPQARFPGESVGDGAPPPPPQPLLLEDRFSASSSSTTAGFLSSSAETLFGSLSRMDDLYSMPGLKTEPLDSQDSFPCASQSQSPEAGGSQQGSSLLKPHAPDGTRPVGPTDEDSLFANSSCAKGGTPSLSSPQLLGSQTPDSLLDTSHADACGLLSSSHTPTTPTQFGKKFEELRPVPQRQFPGDHGPRSAFDLLHNTIFFRDDLPNPGASATRMREPSTSIIPYGQQYAGTSTPQMHMRTDTQMATCPASNDSSGAWYGRCPTDSEIGRETLLSYLDRRSLAYEDGTHKIALRVLWIDEWCLFPRNLGADSTMFARK</sequence>
<dbReference type="GO" id="GO:0000978">
    <property type="term" value="F:RNA polymerase II cis-regulatory region sequence-specific DNA binding"/>
    <property type="evidence" value="ECO:0007669"/>
    <property type="project" value="TreeGrafter"/>
</dbReference>
<evidence type="ECO:0000259" key="7">
    <source>
        <dbReference type="PROSITE" id="PS50807"/>
    </source>
</evidence>
<proteinExistence type="predicted"/>
<dbReference type="InterPro" id="IPR003902">
    <property type="entry name" value="Tscrpt_reg_GCM"/>
</dbReference>
<dbReference type="Gene3D" id="3.30.70.3530">
    <property type="entry name" value="GCM motif"/>
    <property type="match status" value="1"/>
</dbReference>
<dbReference type="PANTHER" id="PTHR12414">
    <property type="entry name" value="GLIAL CELLS MISSING RELATED/GLIDE"/>
    <property type="match status" value="1"/>
</dbReference>
<evidence type="ECO:0000256" key="4">
    <source>
        <dbReference type="ARBA" id="ARBA00023163"/>
    </source>
</evidence>
<feature type="domain" description="GCM" evidence="7">
    <location>
        <begin position="1"/>
        <end position="150"/>
    </location>
</feature>
<evidence type="ECO:0000313" key="9">
    <source>
        <dbReference type="Proteomes" id="UP000245119"/>
    </source>
</evidence>
<feature type="region of interest" description="Disordered" evidence="6">
    <location>
        <begin position="398"/>
        <end position="477"/>
    </location>
</feature>
<dbReference type="InterPro" id="IPR043021">
    <property type="entry name" value="GCM_small"/>
</dbReference>
<evidence type="ECO:0000313" key="8">
    <source>
        <dbReference type="EMBL" id="PVD22988.1"/>
    </source>
</evidence>
<name>A0A2T7NP92_POMCA</name>
<dbReference type="Proteomes" id="UP000245119">
    <property type="component" value="Linkage Group LG10"/>
</dbReference>
<dbReference type="PROSITE" id="PS50807">
    <property type="entry name" value="GCM"/>
    <property type="match status" value="1"/>
</dbReference>
<feature type="compositionally biased region" description="Low complexity" evidence="6">
    <location>
        <begin position="459"/>
        <end position="475"/>
    </location>
</feature>
<dbReference type="GO" id="GO:0042063">
    <property type="term" value="P:gliogenesis"/>
    <property type="evidence" value="ECO:0007669"/>
    <property type="project" value="TreeGrafter"/>
</dbReference>
<dbReference type="Pfam" id="PF03615">
    <property type="entry name" value="GCM"/>
    <property type="match status" value="1"/>
</dbReference>